<dbReference type="OrthoDB" id="9812295at2"/>
<dbReference type="InterPro" id="IPR032710">
    <property type="entry name" value="NTF2-like_dom_sf"/>
</dbReference>
<dbReference type="InterPro" id="IPR037401">
    <property type="entry name" value="SnoaL-like"/>
</dbReference>
<reference evidence="2 3" key="1">
    <citation type="submission" date="2018-07" db="EMBL/GenBank/DDBJ databases">
        <title>Complete genome sequence of Psychrobacillus sp. PB01, isolated from iceberg, and comparative genome analysis of Psychrobacillus strains.</title>
        <authorList>
            <person name="Lee P.C."/>
        </authorList>
    </citation>
    <scope>NUCLEOTIDE SEQUENCE [LARGE SCALE GENOMIC DNA]</scope>
    <source>
        <strain evidence="2 3">PB01</strain>
    </source>
</reference>
<dbReference type="EMBL" id="CP031223">
    <property type="protein sequence ID" value="QFF97663.1"/>
    <property type="molecule type" value="Genomic_DNA"/>
</dbReference>
<feature type="domain" description="SnoaL-like" evidence="1">
    <location>
        <begin position="8"/>
        <end position="133"/>
    </location>
</feature>
<dbReference type="Pfam" id="PF13474">
    <property type="entry name" value="SnoaL_3"/>
    <property type="match status" value="1"/>
</dbReference>
<accession>A0A5J6SJR6</accession>
<dbReference type="Proteomes" id="UP000325517">
    <property type="component" value="Chromosome"/>
</dbReference>
<protein>
    <recommendedName>
        <fullName evidence="1">SnoaL-like domain-containing protein</fullName>
    </recommendedName>
</protein>
<evidence type="ECO:0000259" key="1">
    <source>
        <dbReference type="Pfam" id="PF13474"/>
    </source>
</evidence>
<dbReference type="RefSeq" id="WP_151698607.1">
    <property type="nucleotide sequence ID" value="NZ_CP031223.1"/>
</dbReference>
<sequence>MTTKFGDVQEVLENYKSAIYEKDVERFLSSYASDIHIYDCWEKWESIGISNWREMVKEWFNGLTEEGVLLKIDFNDLVVEESSNMAFVRCAIKFAAQNESGEILRQTTNRFTFCLRRVNESWSILHEHSSLPINIGTGKGIFNLK</sequence>
<evidence type="ECO:0000313" key="2">
    <source>
        <dbReference type="EMBL" id="QFF97663.1"/>
    </source>
</evidence>
<dbReference type="SUPFAM" id="SSF54427">
    <property type="entry name" value="NTF2-like"/>
    <property type="match status" value="1"/>
</dbReference>
<keyword evidence="3" id="KW-1185">Reference proteome</keyword>
<name>A0A5J6SJR6_9BACI</name>
<dbReference type="KEGG" id="psyo:PB01_01930"/>
<proteinExistence type="predicted"/>
<dbReference type="Gene3D" id="3.10.450.50">
    <property type="match status" value="1"/>
</dbReference>
<evidence type="ECO:0000313" key="3">
    <source>
        <dbReference type="Proteomes" id="UP000325517"/>
    </source>
</evidence>
<gene>
    <name evidence="2" type="ORF">PB01_01930</name>
</gene>
<dbReference type="AlphaFoldDB" id="A0A5J6SJR6"/>
<organism evidence="2 3">
    <name type="scientific">Psychrobacillus glaciei</name>
    <dbReference type="NCBI Taxonomy" id="2283160"/>
    <lineage>
        <taxon>Bacteria</taxon>
        <taxon>Bacillati</taxon>
        <taxon>Bacillota</taxon>
        <taxon>Bacilli</taxon>
        <taxon>Bacillales</taxon>
        <taxon>Bacillaceae</taxon>
        <taxon>Psychrobacillus</taxon>
    </lineage>
</organism>